<dbReference type="InterPro" id="IPR050708">
    <property type="entry name" value="T6SS_VgrG/RHS"/>
</dbReference>
<dbReference type="InterPro" id="IPR022385">
    <property type="entry name" value="Rhs_assc_core"/>
</dbReference>
<dbReference type="InterPro" id="IPR056823">
    <property type="entry name" value="TEN-like_YD-shell"/>
</dbReference>
<dbReference type="RefSeq" id="WP_131414380.1">
    <property type="nucleotide sequence ID" value="NZ_SJXE01000001.1"/>
</dbReference>
<evidence type="ECO:0000313" key="5">
    <source>
        <dbReference type="Proteomes" id="UP000292554"/>
    </source>
</evidence>
<dbReference type="InterPro" id="IPR006530">
    <property type="entry name" value="YD"/>
</dbReference>
<feature type="signal peptide" evidence="2">
    <location>
        <begin position="1"/>
        <end position="33"/>
    </location>
</feature>
<keyword evidence="2" id="KW-0732">Signal</keyword>
<dbReference type="PANTHER" id="PTHR32305">
    <property type="match status" value="1"/>
</dbReference>
<feature type="domain" description="Teneurin-like YD-shell" evidence="3">
    <location>
        <begin position="483"/>
        <end position="773"/>
    </location>
</feature>
<evidence type="ECO:0000256" key="2">
    <source>
        <dbReference type="SAM" id="SignalP"/>
    </source>
</evidence>
<dbReference type="NCBIfam" id="TIGR03696">
    <property type="entry name" value="Rhs_assc_core"/>
    <property type="match status" value="1"/>
</dbReference>
<dbReference type="Pfam" id="PF25023">
    <property type="entry name" value="TEN_YD-shell"/>
    <property type="match status" value="3"/>
</dbReference>
<evidence type="ECO:0000256" key="1">
    <source>
        <dbReference type="ARBA" id="ARBA00022737"/>
    </source>
</evidence>
<keyword evidence="1" id="KW-0677">Repeat</keyword>
<dbReference type="EMBL" id="SJXE01000001">
    <property type="protein sequence ID" value="TCI05100.1"/>
    <property type="molecule type" value="Genomic_DNA"/>
</dbReference>
<feature type="domain" description="Teneurin-like YD-shell" evidence="3">
    <location>
        <begin position="35"/>
        <end position="157"/>
    </location>
</feature>
<accession>A0ABY2APG9</accession>
<feature type="chain" id="PRO_5046485554" evidence="2">
    <location>
        <begin position="34"/>
        <end position="959"/>
    </location>
</feature>
<dbReference type="NCBIfam" id="TIGR01643">
    <property type="entry name" value="YD_repeat_2x"/>
    <property type="match status" value="2"/>
</dbReference>
<gene>
    <name evidence="4" type="ORF">EZV61_03825</name>
</gene>
<sequence length="959" mass="107127">MMNKRNKTKLMMTRVASLLALSGSLAISSMANAALQSNVGYTYYPNGQLETVDGPRTDVNDVTRYDYDGDGNLIGITNAAGHRTEFVDFNERGQPRSLRDENGHATELTYTPQGWLESVTRFGHSTRYTYDQIGQLEKVELPTGVWIDYHYDLAKRLKEVIHSTQGSIVYTHDVMGNVLSQSIRSPQGQLHQQRAYAYDELGRQIALINAASSHHAAYDPNGNVTIATDGNTNNTRNHHDALNRLVELTDAEGGITELAYDAHNNLTKVVAPNGATTTYFYNGLNQLIERNSADTGVTLYESDEAGNVVFQQDGRGVQAVYTYDELNRLTAVQYPANPQENIGYRYDDQPDATGKLTRTSNQSAVIDYHYHANGMISEQKSTLNLPGVTLESTVQYDVDDLGQTVGITYPNGMVVNARFDESSRISGIDLDLTALNGEFQALLSDVKYHPFGGVSGYQTATGLTYEQVLDLDGNITRLSTSGIFDYGYTYDGNGNLLTIDVGADVKGFDYDKLDRLTREDRDAILSVREYEYDANGNRTKWRREWNSGGWPKVETKTSQYADSTNQLLSFHGSTELLDEIGNHLAHKNDEQTHAYDLQGRRIKTTKEGIFEGHYFYNALGQRVYKRIDHSTYTTEVAFTYDLNGQLISERMYYDHTDRLKRERAYVWLYNKPVAVVVTGYNWYGEQQYVKIYDVHSDHLNTPRFLSDENQAIVWKWESDAFGLGSPDTDPDGDGNRVYFYLRFPGQYYDYESGLHYNYFRDYDPETGRYIQSDPIGLNGGLNTYGYVGGNPTGFVDPLGLLVWGQSYGGSIVKNGTTLSGSITLAIDHTGKFMVLTTPEYGFSTPGHGAFARIVHGMPFTTVDDLLDKGTSLSLSKGVFNLSITSPGIDSCLTMGEYGYDFGTETDVSKMFYEIGIGVDIGKGSKYQGSITHGYGLPIYENTVIPDAINDISNWFSELF</sequence>
<name>A0ABY2APG9_9GAMM</name>
<protein>
    <submittedName>
        <fullName evidence="4">RHS repeat protein</fullName>
    </submittedName>
</protein>
<dbReference type="Gene3D" id="2.180.10.10">
    <property type="entry name" value="RHS repeat-associated core"/>
    <property type="match status" value="2"/>
</dbReference>
<reference evidence="4 5" key="1">
    <citation type="submission" date="2019-02" db="EMBL/GenBank/DDBJ databases">
        <title>Corallincola luteus sp. nov., a marine bacterium isolated from surface sediment of Bohai Sea in China.</title>
        <authorList>
            <person name="Ren Q."/>
        </authorList>
    </citation>
    <scope>NUCLEOTIDE SEQUENCE [LARGE SCALE GENOMIC DNA]</scope>
    <source>
        <strain evidence="4 5">DASS28</strain>
    </source>
</reference>
<dbReference type="Proteomes" id="UP000292554">
    <property type="component" value="Unassembled WGS sequence"/>
</dbReference>
<proteinExistence type="predicted"/>
<keyword evidence="5" id="KW-1185">Reference proteome</keyword>
<organism evidence="4 5">
    <name type="scientific">Corallincola luteus</name>
    <dbReference type="NCBI Taxonomy" id="1775177"/>
    <lineage>
        <taxon>Bacteria</taxon>
        <taxon>Pseudomonadati</taxon>
        <taxon>Pseudomonadota</taxon>
        <taxon>Gammaproteobacteria</taxon>
        <taxon>Alteromonadales</taxon>
        <taxon>Psychromonadaceae</taxon>
        <taxon>Corallincola</taxon>
    </lineage>
</organism>
<evidence type="ECO:0000313" key="4">
    <source>
        <dbReference type="EMBL" id="TCI05100.1"/>
    </source>
</evidence>
<feature type="domain" description="Teneurin-like YD-shell" evidence="3">
    <location>
        <begin position="167"/>
        <end position="349"/>
    </location>
</feature>
<evidence type="ECO:0000259" key="3">
    <source>
        <dbReference type="Pfam" id="PF25023"/>
    </source>
</evidence>
<comment type="caution">
    <text evidence="4">The sequence shown here is derived from an EMBL/GenBank/DDBJ whole genome shotgun (WGS) entry which is preliminary data.</text>
</comment>
<dbReference type="PANTHER" id="PTHR32305:SF15">
    <property type="entry name" value="PROTEIN RHSA-RELATED"/>
    <property type="match status" value="1"/>
</dbReference>
<dbReference type="PRINTS" id="PR00394">
    <property type="entry name" value="RHSPROTEIN"/>
</dbReference>